<name>A0ABV8R9R6_9FLAO</name>
<feature type="domain" description="2TM" evidence="2">
    <location>
        <begin position="14"/>
        <end position="91"/>
    </location>
</feature>
<keyword evidence="1" id="KW-0812">Transmembrane</keyword>
<comment type="caution">
    <text evidence="3">The sequence shown here is derived from an EMBL/GenBank/DDBJ whole genome shotgun (WGS) entry which is preliminary data.</text>
</comment>
<dbReference type="RefSeq" id="WP_377410134.1">
    <property type="nucleotide sequence ID" value="NZ_JBHSCY010000002.1"/>
</dbReference>
<keyword evidence="1" id="KW-0472">Membrane</keyword>
<dbReference type="Pfam" id="PF13239">
    <property type="entry name" value="2TM"/>
    <property type="match status" value="2"/>
</dbReference>
<proteinExistence type="predicted"/>
<keyword evidence="4" id="KW-1185">Reference proteome</keyword>
<feature type="transmembrane region" description="Helical" evidence="1">
    <location>
        <begin position="151"/>
        <end position="176"/>
    </location>
</feature>
<dbReference type="Proteomes" id="UP001595826">
    <property type="component" value="Unassembled WGS sequence"/>
</dbReference>
<evidence type="ECO:0000313" key="3">
    <source>
        <dbReference type="EMBL" id="MFC4269175.1"/>
    </source>
</evidence>
<evidence type="ECO:0000259" key="2">
    <source>
        <dbReference type="Pfam" id="PF13239"/>
    </source>
</evidence>
<dbReference type="InterPro" id="IPR025698">
    <property type="entry name" value="2TM_dom"/>
</dbReference>
<organism evidence="3 4">
    <name type="scientific">Polaribacter marinivivus</name>
    <dbReference type="NCBI Taxonomy" id="1524260"/>
    <lineage>
        <taxon>Bacteria</taxon>
        <taxon>Pseudomonadati</taxon>
        <taxon>Bacteroidota</taxon>
        <taxon>Flavobacteriia</taxon>
        <taxon>Flavobacteriales</taxon>
        <taxon>Flavobacteriaceae</taxon>
    </lineage>
</organism>
<gene>
    <name evidence="3" type="ORF">ACFOWD_09685</name>
</gene>
<feature type="transmembrane region" description="Helical" evidence="1">
    <location>
        <begin position="21"/>
        <end position="41"/>
    </location>
</feature>
<feature type="transmembrane region" description="Helical" evidence="1">
    <location>
        <begin position="53"/>
        <end position="76"/>
    </location>
</feature>
<keyword evidence="1" id="KW-1133">Transmembrane helix</keyword>
<protein>
    <submittedName>
        <fullName evidence="3">2TM domain-containing protein</fullName>
    </submittedName>
</protein>
<reference evidence="4" key="1">
    <citation type="journal article" date="2019" name="Int. J. Syst. Evol. Microbiol.">
        <title>The Global Catalogue of Microorganisms (GCM) 10K type strain sequencing project: providing services to taxonomists for standard genome sequencing and annotation.</title>
        <authorList>
            <consortium name="The Broad Institute Genomics Platform"/>
            <consortium name="The Broad Institute Genome Sequencing Center for Infectious Disease"/>
            <person name="Wu L."/>
            <person name="Ma J."/>
        </authorList>
    </citation>
    <scope>NUCLEOTIDE SEQUENCE [LARGE SCALE GENOMIC DNA]</scope>
    <source>
        <strain evidence="4">CECT 8655</strain>
    </source>
</reference>
<feature type="transmembrane region" description="Helical" evidence="1">
    <location>
        <begin position="124"/>
        <end position="145"/>
    </location>
</feature>
<feature type="domain" description="2TM" evidence="2">
    <location>
        <begin position="113"/>
        <end position="191"/>
    </location>
</feature>
<accession>A0ABV8R9R6</accession>
<dbReference type="EMBL" id="JBHSCY010000002">
    <property type="protein sequence ID" value="MFC4269175.1"/>
    <property type="molecule type" value="Genomic_DNA"/>
</dbReference>
<evidence type="ECO:0000313" key="4">
    <source>
        <dbReference type="Proteomes" id="UP001595826"/>
    </source>
</evidence>
<evidence type="ECO:0000256" key="1">
    <source>
        <dbReference type="SAM" id="Phobius"/>
    </source>
</evidence>
<sequence>METKYLKHHINLIAEQRIKDIKGFYTHVFSTFLILPFLIFINLKTVPQFEWYWYAIVAWCLGLVIHWINVFPFSNLELKKTWKERKIKEIIGDESSNNTIEEDQYLQEKYYLKAKKQAQEIKGFYIHLFVYIFSFPLIVYVNYTFVPSFQFFWFALGGMLIALFFHWLGVFGFDLLGLGEKWEQKKTQEIIKKYQ</sequence>